<sequence length="107" mass="12293">MPYAQSRTKVCFYARGAAFCQTGGWYPGILPVPPTETFAETKENRIRVPRYVPSPQNIRDYKPAPGDLLSDRFCSSRNIATMLLGKHEREFRKRWTPFQDAISRAIP</sequence>
<accession>A0A026W3E8</accession>
<dbReference type="Proteomes" id="UP000053097">
    <property type="component" value="Unassembled WGS sequence"/>
</dbReference>
<reference evidence="1 2" key="1">
    <citation type="journal article" date="2014" name="Curr. Biol.">
        <title>The genome of the clonal raider ant Cerapachys biroi.</title>
        <authorList>
            <person name="Oxley P.R."/>
            <person name="Ji L."/>
            <person name="Fetter-Pruneda I."/>
            <person name="McKenzie S.K."/>
            <person name="Li C."/>
            <person name="Hu H."/>
            <person name="Zhang G."/>
            <person name="Kronauer D.J."/>
        </authorList>
    </citation>
    <scope>NUCLEOTIDE SEQUENCE [LARGE SCALE GENOMIC DNA]</scope>
</reference>
<organism evidence="1 2">
    <name type="scientific">Ooceraea biroi</name>
    <name type="common">Clonal raider ant</name>
    <name type="synonym">Cerapachys biroi</name>
    <dbReference type="NCBI Taxonomy" id="2015173"/>
    <lineage>
        <taxon>Eukaryota</taxon>
        <taxon>Metazoa</taxon>
        <taxon>Ecdysozoa</taxon>
        <taxon>Arthropoda</taxon>
        <taxon>Hexapoda</taxon>
        <taxon>Insecta</taxon>
        <taxon>Pterygota</taxon>
        <taxon>Neoptera</taxon>
        <taxon>Endopterygota</taxon>
        <taxon>Hymenoptera</taxon>
        <taxon>Apocrita</taxon>
        <taxon>Aculeata</taxon>
        <taxon>Formicoidea</taxon>
        <taxon>Formicidae</taxon>
        <taxon>Dorylinae</taxon>
        <taxon>Ooceraea</taxon>
    </lineage>
</organism>
<protein>
    <submittedName>
        <fullName evidence="1">Uncharacterized protein</fullName>
    </submittedName>
</protein>
<dbReference type="AlphaFoldDB" id="A0A026W3E8"/>
<evidence type="ECO:0000313" key="2">
    <source>
        <dbReference type="Proteomes" id="UP000053097"/>
    </source>
</evidence>
<evidence type="ECO:0000313" key="1">
    <source>
        <dbReference type="EMBL" id="EZA50101.1"/>
    </source>
</evidence>
<gene>
    <name evidence="1" type="ORF">X777_11544</name>
</gene>
<keyword evidence="2" id="KW-1185">Reference proteome</keyword>
<proteinExistence type="predicted"/>
<name>A0A026W3E8_OOCBI</name>
<dbReference type="EMBL" id="KK107485">
    <property type="protein sequence ID" value="EZA50101.1"/>
    <property type="molecule type" value="Genomic_DNA"/>
</dbReference>